<feature type="region of interest" description="Disordered" evidence="1">
    <location>
        <begin position="55"/>
        <end position="81"/>
    </location>
</feature>
<evidence type="ECO:0000256" key="1">
    <source>
        <dbReference type="SAM" id="MobiDB-lite"/>
    </source>
</evidence>
<evidence type="ECO:0000256" key="2">
    <source>
        <dbReference type="SAM" id="Phobius"/>
    </source>
</evidence>
<organism evidence="3">
    <name type="scientific">Ornithodoros turicata</name>
    <dbReference type="NCBI Taxonomy" id="34597"/>
    <lineage>
        <taxon>Eukaryota</taxon>
        <taxon>Metazoa</taxon>
        <taxon>Ecdysozoa</taxon>
        <taxon>Arthropoda</taxon>
        <taxon>Chelicerata</taxon>
        <taxon>Arachnida</taxon>
        <taxon>Acari</taxon>
        <taxon>Parasitiformes</taxon>
        <taxon>Ixodida</taxon>
        <taxon>Ixodoidea</taxon>
        <taxon>Argasidae</taxon>
        <taxon>Ornithodorinae</taxon>
        <taxon>Ornithodoros</taxon>
    </lineage>
</organism>
<proteinExistence type="predicted"/>
<accession>A0A2R5LCT3</accession>
<evidence type="ECO:0000313" key="3">
    <source>
        <dbReference type="EMBL" id="MBY07333.1"/>
    </source>
</evidence>
<keyword evidence="2" id="KW-0472">Membrane</keyword>
<sequence length="109" mass="11949">MKNVLIIVVAVFGALGILALSIYLLRKSRLINKDSARGCRYIRLSQTADQVTESQCLVSASTDEEDDEEDDDESSPATIDVESRTIKVNGTYRGTSHAAANETDEELLQ</sequence>
<feature type="transmembrane region" description="Helical" evidence="2">
    <location>
        <begin position="6"/>
        <end position="25"/>
    </location>
</feature>
<feature type="compositionally biased region" description="Acidic residues" evidence="1">
    <location>
        <begin position="62"/>
        <end position="74"/>
    </location>
</feature>
<protein>
    <submittedName>
        <fullName evidence="3">Putative secreted protein</fullName>
    </submittedName>
</protein>
<name>A0A2R5LCT3_9ACAR</name>
<dbReference type="EMBL" id="GGLE01003207">
    <property type="protein sequence ID" value="MBY07333.1"/>
    <property type="molecule type" value="Transcribed_RNA"/>
</dbReference>
<reference evidence="3" key="1">
    <citation type="submission" date="2018-03" db="EMBL/GenBank/DDBJ databases">
        <title>The relapsing fever spirochete Borrelia turicatae persists in the highly oxidative environment of its soft-bodied tick vector.</title>
        <authorList>
            <person name="Bourret T.J."/>
            <person name="Boyle W.K."/>
            <person name="Valenzuela J.G."/>
            <person name="Oliveira F."/>
            <person name="Lopez J.E."/>
        </authorList>
    </citation>
    <scope>NUCLEOTIDE SEQUENCE</scope>
    <source>
        <strain evidence="3">Kansas strain/isolate</strain>
        <tissue evidence="3">Salivary glands</tissue>
    </source>
</reference>
<keyword evidence="2" id="KW-0812">Transmembrane</keyword>
<keyword evidence="2" id="KW-1133">Transmembrane helix</keyword>
<dbReference type="AlphaFoldDB" id="A0A2R5LCT3"/>